<dbReference type="Proteomes" id="UP000093508">
    <property type="component" value="Unassembled WGS sequence"/>
</dbReference>
<dbReference type="RefSeq" id="WP_066693219.1">
    <property type="nucleotide sequence ID" value="NZ_FRBM01000012.1"/>
</dbReference>
<sequence length="249" mass="30639">MENDNLLSYRLRSLRSRKRTIRKDVEKQIRKKYQRSKELWKIRRNIPLIPLDQPYQKGFIRFFVVRDDVKRSKDGDFFESILKKINTSMFSETRKFLQKKKKFGRRIYVEKRQKLDRIYSWEWDHPKYGFTARERQFFAKHESYCPKRKTSEIYYEFTEPWRFTLRIRPNMITHYKPVDLALEKEYADLESYLWQHKVVGIVNKTIHGKSYSWKSKKEDTPLIKSKKYFHYKMSATEIAESFLDEKSII</sequence>
<keyword evidence="3" id="KW-1185">Reference proteome</keyword>
<name>A0A1M7HLZ1_9FLAO</name>
<organism evidence="2 4">
    <name type="scientific">Chryseobacterium contaminans</name>
    <dbReference type="NCBI Taxonomy" id="1423959"/>
    <lineage>
        <taxon>Bacteria</taxon>
        <taxon>Pseudomonadati</taxon>
        <taxon>Bacteroidota</taxon>
        <taxon>Flavobacteriia</taxon>
        <taxon>Flavobacteriales</taxon>
        <taxon>Weeksellaceae</taxon>
        <taxon>Chryseobacterium group</taxon>
        <taxon>Chryseobacterium</taxon>
    </lineage>
</organism>
<dbReference type="EMBL" id="FRBM01000012">
    <property type="protein sequence ID" value="SHM29474.1"/>
    <property type="molecule type" value="Genomic_DNA"/>
</dbReference>
<evidence type="ECO:0000313" key="4">
    <source>
        <dbReference type="Proteomes" id="UP000184069"/>
    </source>
</evidence>
<proteinExistence type="predicted"/>
<evidence type="ECO:0000313" key="3">
    <source>
        <dbReference type="Proteomes" id="UP000093508"/>
    </source>
</evidence>
<gene>
    <name evidence="1" type="ORF">BBH99_05900</name>
    <name evidence="2" type="ORF">SAMN05444407_11273</name>
</gene>
<reference evidence="1 3" key="1">
    <citation type="submission" date="2016-07" db="EMBL/GenBank/DDBJ databases">
        <authorList>
            <person name="Jeong J.-J."/>
            <person name="Kim D.W."/>
            <person name="Sang M.K."/>
            <person name="Choi I.-G."/>
            <person name="Kim K.D."/>
        </authorList>
    </citation>
    <scope>NUCLEOTIDE SEQUENCE [LARGE SCALE GENOMIC DNA]</scope>
    <source>
        <strain evidence="1 3">C-26</strain>
    </source>
</reference>
<dbReference type="STRING" id="1423959.SAMN05444407_11273"/>
<dbReference type="AlphaFoldDB" id="A0A1M7HLZ1"/>
<accession>A0A1M7HLZ1</accession>
<evidence type="ECO:0000313" key="1">
    <source>
        <dbReference type="EMBL" id="OCA79594.1"/>
    </source>
</evidence>
<dbReference type="OrthoDB" id="670236at2"/>
<dbReference type="Proteomes" id="UP000184069">
    <property type="component" value="Unassembled WGS sequence"/>
</dbReference>
<reference evidence="2 4" key="2">
    <citation type="submission" date="2016-11" db="EMBL/GenBank/DDBJ databases">
        <authorList>
            <person name="Jaros S."/>
            <person name="Januszkiewicz K."/>
            <person name="Wedrychowicz H."/>
        </authorList>
    </citation>
    <scope>NUCLEOTIDE SEQUENCE [LARGE SCALE GENOMIC DNA]</scope>
    <source>
        <strain evidence="2 4">DSM 27621</strain>
    </source>
</reference>
<dbReference type="EMBL" id="MAYF01000068">
    <property type="protein sequence ID" value="OCA79594.1"/>
    <property type="molecule type" value="Genomic_DNA"/>
</dbReference>
<protein>
    <submittedName>
        <fullName evidence="2">Uncharacterized protein</fullName>
    </submittedName>
</protein>
<evidence type="ECO:0000313" key="2">
    <source>
        <dbReference type="EMBL" id="SHM29474.1"/>
    </source>
</evidence>